<feature type="domain" description="G protein gamma" evidence="11">
    <location>
        <begin position="11"/>
        <end position="95"/>
    </location>
</feature>
<sequence length="95" mass="10788">MSQELLSYKIKGLKLRRINELNDKLRDELGRERITASNACLAISNYVSTHRDYTLPEIWGYPPPGSNHFADATNKKRRSLQETGQSTSNACCTIM</sequence>
<dbReference type="InterPro" id="IPR036284">
    <property type="entry name" value="GGL_sf"/>
</dbReference>
<gene>
    <name evidence="12" type="primary">TDEL0C03190</name>
    <name evidence="12" type="ORF">TDEL_0C03190</name>
</gene>
<dbReference type="eggNOG" id="ENOG502S5Z5">
    <property type="taxonomic scope" value="Eukaryota"/>
</dbReference>
<dbReference type="GO" id="GO:0005834">
    <property type="term" value="C:heterotrimeric G-protein complex"/>
    <property type="evidence" value="ECO:0007669"/>
    <property type="project" value="EnsemblFungi"/>
</dbReference>
<dbReference type="Gene3D" id="4.10.260.10">
    <property type="entry name" value="Transducin (heterotrimeric G protein), gamma chain"/>
    <property type="match status" value="1"/>
</dbReference>
<dbReference type="GO" id="GO:0007186">
    <property type="term" value="P:G protein-coupled receptor signaling pathway"/>
    <property type="evidence" value="ECO:0007669"/>
    <property type="project" value="InterPro"/>
</dbReference>
<dbReference type="Proteomes" id="UP000005627">
    <property type="component" value="Chromosome 3"/>
</dbReference>
<dbReference type="GO" id="GO:0120171">
    <property type="term" value="C:Cdc24p-Far1p-Gbetagamma complex"/>
    <property type="evidence" value="ECO:0007669"/>
    <property type="project" value="EnsemblFungi"/>
</dbReference>
<dbReference type="InterPro" id="IPR015898">
    <property type="entry name" value="G-protein_gamma-like_dom"/>
</dbReference>
<comment type="similarity">
    <text evidence="2">Belongs to the G protein gamma family.</text>
</comment>
<keyword evidence="9" id="KW-0636">Prenylation</keyword>
<keyword evidence="13" id="KW-1185">Reference proteome</keyword>
<dbReference type="FunCoup" id="G8ZRR6">
    <property type="interactions" value="119"/>
</dbReference>
<keyword evidence="7" id="KW-0807">Transducer</keyword>
<keyword evidence="4" id="KW-0488">Methylation</keyword>
<dbReference type="SMART" id="SM01224">
    <property type="entry name" value="G_gamma"/>
    <property type="match status" value="1"/>
</dbReference>
<dbReference type="SMART" id="SM00224">
    <property type="entry name" value="GGL"/>
    <property type="match status" value="1"/>
</dbReference>
<evidence type="ECO:0000256" key="2">
    <source>
        <dbReference type="ARBA" id="ARBA00007431"/>
    </source>
</evidence>
<dbReference type="OrthoDB" id="19232at2759"/>
<evidence type="ECO:0000256" key="9">
    <source>
        <dbReference type="ARBA" id="ARBA00023289"/>
    </source>
</evidence>
<evidence type="ECO:0000256" key="3">
    <source>
        <dbReference type="ARBA" id="ARBA00016111"/>
    </source>
</evidence>
<protein>
    <recommendedName>
        <fullName evidence="3">Guanine nucleotide-binding protein subunit gamma</fullName>
    </recommendedName>
</protein>
<dbReference type="Pfam" id="PF00631">
    <property type="entry name" value="G-gamma"/>
    <property type="match status" value="1"/>
</dbReference>
<feature type="domain" description="G protein gamma" evidence="10">
    <location>
        <begin position="15"/>
        <end position="81"/>
    </location>
</feature>
<evidence type="ECO:0000256" key="5">
    <source>
        <dbReference type="ARBA" id="ARBA00023136"/>
    </source>
</evidence>
<keyword evidence="6" id="KW-0564">Palmitate</keyword>
<evidence type="ECO:0000256" key="7">
    <source>
        <dbReference type="ARBA" id="ARBA00023224"/>
    </source>
</evidence>
<dbReference type="GO" id="GO:0031681">
    <property type="term" value="F:G-protein beta-subunit binding"/>
    <property type="evidence" value="ECO:0007669"/>
    <property type="project" value="EnsemblFungi"/>
</dbReference>
<evidence type="ECO:0000256" key="4">
    <source>
        <dbReference type="ARBA" id="ARBA00022481"/>
    </source>
</evidence>
<dbReference type="RefSeq" id="XP_003680419.1">
    <property type="nucleotide sequence ID" value="XM_003680371.1"/>
</dbReference>
<dbReference type="AlphaFoldDB" id="G8ZRR6"/>
<dbReference type="KEGG" id="tdl:TDEL_0C03190"/>
<evidence type="ECO:0000256" key="8">
    <source>
        <dbReference type="ARBA" id="ARBA00023288"/>
    </source>
</evidence>
<evidence type="ECO:0000313" key="13">
    <source>
        <dbReference type="Proteomes" id="UP000005627"/>
    </source>
</evidence>
<dbReference type="PANTHER" id="PTHR28189:SF1">
    <property type="entry name" value="GUANINE NUCLEOTIDE-BINDING PROTEIN SUBUNIT GAMMA"/>
    <property type="match status" value="1"/>
</dbReference>
<reference evidence="12 13" key="1">
    <citation type="journal article" date="2011" name="Proc. Natl. Acad. Sci. U.S.A.">
        <title>Evolutionary erosion of yeast sex chromosomes by mating-type switching accidents.</title>
        <authorList>
            <person name="Gordon J.L."/>
            <person name="Armisen D."/>
            <person name="Proux-Wera E."/>
            <person name="Oheigeartaigh S.S."/>
            <person name="Byrne K.P."/>
            <person name="Wolfe K.H."/>
        </authorList>
    </citation>
    <scope>NUCLEOTIDE SEQUENCE [LARGE SCALE GENOMIC DNA]</scope>
    <source>
        <strain evidence="13">ATCC 10662 / CBS 1146 / NBRC 0425 / NCYC 2629 / NRRL Y-866</strain>
    </source>
</reference>
<dbReference type="GO" id="GO:0031680">
    <property type="term" value="C:G-protein beta/gamma-subunit complex"/>
    <property type="evidence" value="ECO:0007669"/>
    <property type="project" value="EnsemblFungi"/>
</dbReference>
<dbReference type="STRING" id="1076872.G8ZRR6"/>
<name>G8ZRR6_TORDE</name>
<keyword evidence="8" id="KW-0449">Lipoprotein</keyword>
<dbReference type="InterPro" id="IPR041848">
    <property type="entry name" value="Ste18_fungal"/>
</dbReference>
<dbReference type="GO" id="GO:0000750">
    <property type="term" value="P:pheromone-dependent signal transduction involved in conjugation with cellular fusion"/>
    <property type="evidence" value="ECO:0007669"/>
    <property type="project" value="EnsemblFungi"/>
</dbReference>
<evidence type="ECO:0000259" key="11">
    <source>
        <dbReference type="SMART" id="SM01224"/>
    </source>
</evidence>
<evidence type="ECO:0000313" key="12">
    <source>
        <dbReference type="EMBL" id="CCE91208.1"/>
    </source>
</evidence>
<dbReference type="PANTHER" id="PTHR28189">
    <property type="entry name" value="GUANINE NUCLEOTIDE-BINDING PROTEIN SUBUNIT GAMMA"/>
    <property type="match status" value="1"/>
</dbReference>
<dbReference type="EMBL" id="HE616744">
    <property type="protein sequence ID" value="CCE91208.1"/>
    <property type="molecule type" value="Genomic_DNA"/>
</dbReference>
<keyword evidence="5" id="KW-0472">Membrane</keyword>
<evidence type="ECO:0000256" key="6">
    <source>
        <dbReference type="ARBA" id="ARBA00023139"/>
    </source>
</evidence>
<proteinExistence type="inferred from homology"/>
<dbReference type="InParanoid" id="G8ZRR6"/>
<dbReference type="HOGENOM" id="CLU_163540_0_0_1"/>
<dbReference type="GeneID" id="11500543"/>
<organism evidence="12 13">
    <name type="scientific">Torulaspora delbrueckii</name>
    <name type="common">Yeast</name>
    <name type="synonym">Candida colliculosa</name>
    <dbReference type="NCBI Taxonomy" id="4950"/>
    <lineage>
        <taxon>Eukaryota</taxon>
        <taxon>Fungi</taxon>
        <taxon>Dikarya</taxon>
        <taxon>Ascomycota</taxon>
        <taxon>Saccharomycotina</taxon>
        <taxon>Saccharomycetes</taxon>
        <taxon>Saccharomycetales</taxon>
        <taxon>Saccharomycetaceae</taxon>
        <taxon>Torulaspora</taxon>
    </lineage>
</organism>
<accession>G8ZRR6</accession>
<evidence type="ECO:0000256" key="1">
    <source>
        <dbReference type="ARBA" id="ARBA00004370"/>
    </source>
</evidence>
<evidence type="ECO:0000259" key="10">
    <source>
        <dbReference type="SMART" id="SM00224"/>
    </source>
</evidence>
<comment type="subcellular location">
    <subcellularLocation>
        <location evidence="1">Membrane</location>
    </subcellularLocation>
</comment>